<gene>
    <name evidence="6" type="ORF">F4Y60_01110</name>
</gene>
<dbReference type="FunFam" id="1.10.10.10:FF:000001">
    <property type="entry name" value="LysR family transcriptional regulator"/>
    <property type="match status" value="1"/>
</dbReference>
<dbReference type="Pfam" id="PF03466">
    <property type="entry name" value="LysR_substrate"/>
    <property type="match status" value="1"/>
</dbReference>
<sequence>MTGRAWLMNIDQLRAFLTVADEMSISGAADRMGTTQPVISRTIKRLEAELHASLFDRLPRGVALTPYGNVLYAEAQSMLASHRRTVEAIDALRGIGRTRVRIGAGATWFEERLPGILSSFSSAHPRVRIDAEFVPRFEVIEALLLGRIDIGLAQFGMELLPSDDIEYEELLRDRLVVLGRRGHPLTGALTTTKAFRSLVWAITPSASGEDRLRGLCKRFGVDDPNIHVRCHSTSSLLGIVRETDFVTLAPEFMARTRGKGDFDVLTDEFRITLSKGILTPRRGTLSLGARLFRAHLREAFR</sequence>
<dbReference type="SUPFAM" id="SSF46785">
    <property type="entry name" value="Winged helix' DNA-binding domain"/>
    <property type="match status" value="1"/>
</dbReference>
<dbReference type="PANTHER" id="PTHR30419">
    <property type="entry name" value="HTH-TYPE TRANSCRIPTIONAL REGULATOR YBHD"/>
    <property type="match status" value="1"/>
</dbReference>
<dbReference type="InterPro" id="IPR050950">
    <property type="entry name" value="HTH-type_LysR_regulators"/>
</dbReference>
<dbReference type="PANTHER" id="PTHR30419:SF30">
    <property type="entry name" value="LYSR FAMILY TRANSCRIPTIONAL REGULATOR"/>
    <property type="match status" value="1"/>
</dbReference>
<dbReference type="Pfam" id="PF00126">
    <property type="entry name" value="HTH_1"/>
    <property type="match status" value="1"/>
</dbReference>
<accession>A0A6B0Y111</accession>
<keyword evidence="2" id="KW-0805">Transcription regulation</keyword>
<dbReference type="CDD" id="cd05466">
    <property type="entry name" value="PBP2_LTTR_substrate"/>
    <property type="match status" value="1"/>
</dbReference>
<dbReference type="GO" id="GO:0003677">
    <property type="term" value="F:DNA binding"/>
    <property type="evidence" value="ECO:0007669"/>
    <property type="project" value="UniProtKB-KW"/>
</dbReference>
<evidence type="ECO:0000259" key="5">
    <source>
        <dbReference type="PROSITE" id="PS50931"/>
    </source>
</evidence>
<dbReference type="Gene3D" id="1.10.10.10">
    <property type="entry name" value="Winged helix-like DNA-binding domain superfamily/Winged helix DNA-binding domain"/>
    <property type="match status" value="1"/>
</dbReference>
<reference evidence="6" key="1">
    <citation type="submission" date="2019-09" db="EMBL/GenBank/DDBJ databases">
        <title>Characterisation of the sponge microbiome using genome-centric metagenomics.</title>
        <authorList>
            <person name="Engelberts J.P."/>
            <person name="Robbins S.J."/>
            <person name="De Goeij J.M."/>
            <person name="Aranda M."/>
            <person name="Bell S.C."/>
            <person name="Webster N.S."/>
        </authorList>
    </citation>
    <scope>NUCLEOTIDE SEQUENCE</scope>
    <source>
        <strain evidence="6">SB0664_bin_43</strain>
    </source>
</reference>
<protein>
    <submittedName>
        <fullName evidence="6">LysR family transcriptional regulator</fullName>
    </submittedName>
</protein>
<dbReference type="AlphaFoldDB" id="A0A6B0Y111"/>
<dbReference type="GO" id="GO:0005829">
    <property type="term" value="C:cytosol"/>
    <property type="evidence" value="ECO:0007669"/>
    <property type="project" value="TreeGrafter"/>
</dbReference>
<evidence type="ECO:0000256" key="2">
    <source>
        <dbReference type="ARBA" id="ARBA00023015"/>
    </source>
</evidence>
<dbReference type="PRINTS" id="PR00039">
    <property type="entry name" value="HTHLYSR"/>
</dbReference>
<dbReference type="PROSITE" id="PS50931">
    <property type="entry name" value="HTH_LYSR"/>
    <property type="match status" value="1"/>
</dbReference>
<proteinExistence type="inferred from homology"/>
<dbReference type="SUPFAM" id="SSF53850">
    <property type="entry name" value="Periplasmic binding protein-like II"/>
    <property type="match status" value="1"/>
</dbReference>
<comment type="caution">
    <text evidence="6">The sequence shown here is derived from an EMBL/GenBank/DDBJ whole genome shotgun (WGS) entry which is preliminary data.</text>
</comment>
<evidence type="ECO:0000313" key="6">
    <source>
        <dbReference type="EMBL" id="MXY32696.1"/>
    </source>
</evidence>
<evidence type="ECO:0000256" key="3">
    <source>
        <dbReference type="ARBA" id="ARBA00023125"/>
    </source>
</evidence>
<keyword evidence="3" id="KW-0238">DNA-binding</keyword>
<dbReference type="InterPro" id="IPR000847">
    <property type="entry name" value="LysR_HTH_N"/>
</dbReference>
<dbReference type="Gene3D" id="3.40.190.290">
    <property type="match status" value="1"/>
</dbReference>
<evidence type="ECO:0000256" key="1">
    <source>
        <dbReference type="ARBA" id="ARBA00009437"/>
    </source>
</evidence>
<evidence type="ECO:0000256" key="4">
    <source>
        <dbReference type="ARBA" id="ARBA00023163"/>
    </source>
</evidence>
<dbReference type="InterPro" id="IPR036388">
    <property type="entry name" value="WH-like_DNA-bd_sf"/>
</dbReference>
<feature type="domain" description="HTH lysR-type" evidence="5">
    <location>
        <begin position="8"/>
        <end position="65"/>
    </location>
</feature>
<name>A0A6B0Y111_9RHOB</name>
<dbReference type="GO" id="GO:0003700">
    <property type="term" value="F:DNA-binding transcription factor activity"/>
    <property type="evidence" value="ECO:0007669"/>
    <property type="project" value="InterPro"/>
</dbReference>
<dbReference type="InterPro" id="IPR005119">
    <property type="entry name" value="LysR_subst-bd"/>
</dbReference>
<comment type="similarity">
    <text evidence="1">Belongs to the LysR transcriptional regulatory family.</text>
</comment>
<dbReference type="InterPro" id="IPR036390">
    <property type="entry name" value="WH_DNA-bd_sf"/>
</dbReference>
<dbReference type="EMBL" id="VXRY01000046">
    <property type="protein sequence ID" value="MXY32696.1"/>
    <property type="molecule type" value="Genomic_DNA"/>
</dbReference>
<organism evidence="6">
    <name type="scientific">Boseongicola sp. SB0664_bin_43</name>
    <dbReference type="NCBI Taxonomy" id="2604844"/>
    <lineage>
        <taxon>Bacteria</taxon>
        <taxon>Pseudomonadati</taxon>
        <taxon>Pseudomonadota</taxon>
        <taxon>Alphaproteobacteria</taxon>
        <taxon>Rhodobacterales</taxon>
        <taxon>Paracoccaceae</taxon>
        <taxon>Boseongicola</taxon>
    </lineage>
</organism>
<feature type="non-terminal residue" evidence="6">
    <location>
        <position position="301"/>
    </location>
</feature>
<keyword evidence="4" id="KW-0804">Transcription</keyword>